<feature type="transmembrane region" description="Helical" evidence="6">
    <location>
        <begin position="63"/>
        <end position="82"/>
    </location>
</feature>
<dbReference type="CDD" id="cd10432">
    <property type="entry name" value="BI-1-like_bacterial"/>
    <property type="match status" value="1"/>
</dbReference>
<dbReference type="PANTHER" id="PTHR23291">
    <property type="entry name" value="BAX INHIBITOR-RELATED"/>
    <property type="match status" value="1"/>
</dbReference>
<feature type="transmembrane region" description="Helical" evidence="6">
    <location>
        <begin position="202"/>
        <end position="221"/>
    </location>
</feature>
<dbReference type="STRING" id="1688.BCUN_0130"/>
<dbReference type="Proteomes" id="UP000029067">
    <property type="component" value="Unassembled WGS sequence"/>
</dbReference>
<gene>
    <name evidence="7" type="ORF">BCUN_0130</name>
</gene>
<feature type="transmembrane region" description="Helical" evidence="6">
    <location>
        <begin position="242"/>
        <end position="262"/>
    </location>
</feature>
<evidence type="ECO:0000256" key="2">
    <source>
        <dbReference type="ARBA" id="ARBA00010350"/>
    </source>
</evidence>
<evidence type="ECO:0000256" key="5">
    <source>
        <dbReference type="ARBA" id="ARBA00023136"/>
    </source>
</evidence>
<comment type="caution">
    <text evidence="7">The sequence shown here is derived from an EMBL/GenBank/DDBJ whole genome shotgun (WGS) entry which is preliminary data.</text>
</comment>
<feature type="transmembrane region" description="Helical" evidence="6">
    <location>
        <begin position="88"/>
        <end position="109"/>
    </location>
</feature>
<dbReference type="AlphaFoldDB" id="A0A087B3N5"/>
<keyword evidence="4 6" id="KW-1133">Transmembrane helix</keyword>
<dbReference type="eggNOG" id="COG0670">
    <property type="taxonomic scope" value="Bacteria"/>
</dbReference>
<evidence type="ECO:0000256" key="6">
    <source>
        <dbReference type="RuleBase" id="RU004379"/>
    </source>
</evidence>
<proteinExistence type="inferred from homology"/>
<evidence type="ECO:0000256" key="4">
    <source>
        <dbReference type="ARBA" id="ARBA00022989"/>
    </source>
</evidence>
<evidence type="ECO:0000313" key="7">
    <source>
        <dbReference type="EMBL" id="KFI65635.1"/>
    </source>
</evidence>
<evidence type="ECO:0000256" key="1">
    <source>
        <dbReference type="ARBA" id="ARBA00004141"/>
    </source>
</evidence>
<dbReference type="PANTHER" id="PTHR23291:SF50">
    <property type="entry name" value="PROTEIN LIFEGUARD 4"/>
    <property type="match status" value="1"/>
</dbReference>
<keyword evidence="5 6" id="KW-0472">Membrane</keyword>
<dbReference type="OrthoDB" id="9793828at2"/>
<dbReference type="RefSeq" id="WP_033516642.1">
    <property type="nucleotide sequence ID" value="NZ_JGYV01000001.1"/>
</dbReference>
<dbReference type="InterPro" id="IPR006214">
    <property type="entry name" value="Bax_inhibitor_1-related"/>
</dbReference>
<sequence>MTFGQQPRQGGPQPQYTMNSAPYGASGQQPYYGGAPVVDAQTSYAYEHAEHQSVTRAYGEMTVGLIVTGVVAILTQISGFYVSLIRTMGVFGVWLPAIVQIGLAIWLGARVMKMSPTAARVGFYVFAALMGVTMSTIFGAYNLGTIGIAFLVSAGFYFALTMFGLTTKGNMLKAGPILMIGLIVLIVAQVVLMFVAPSNTMLKVITALGIILFAGMTIYDAQFTKRVFAQYANQGPEMIQRVSILCALNLYLDFINMFLYILQLFGMSSRD</sequence>
<evidence type="ECO:0000313" key="8">
    <source>
        <dbReference type="Proteomes" id="UP000029067"/>
    </source>
</evidence>
<feature type="transmembrane region" description="Helical" evidence="6">
    <location>
        <begin position="146"/>
        <end position="165"/>
    </location>
</feature>
<name>A0A087B3N5_9BIFI</name>
<evidence type="ECO:0000256" key="3">
    <source>
        <dbReference type="ARBA" id="ARBA00022692"/>
    </source>
</evidence>
<feature type="transmembrane region" description="Helical" evidence="6">
    <location>
        <begin position="177"/>
        <end position="196"/>
    </location>
</feature>
<dbReference type="EMBL" id="JGYV01000001">
    <property type="protein sequence ID" value="KFI65635.1"/>
    <property type="molecule type" value="Genomic_DNA"/>
</dbReference>
<protein>
    <submittedName>
        <fullName evidence="7">Integral membrane protein</fullName>
    </submittedName>
</protein>
<feature type="transmembrane region" description="Helical" evidence="6">
    <location>
        <begin position="121"/>
        <end position="140"/>
    </location>
</feature>
<comment type="subcellular location">
    <subcellularLocation>
        <location evidence="1">Membrane</location>
        <topology evidence="1">Multi-pass membrane protein</topology>
    </subcellularLocation>
</comment>
<comment type="similarity">
    <text evidence="2 6">Belongs to the BI1 family.</text>
</comment>
<dbReference type="GO" id="GO:0005886">
    <property type="term" value="C:plasma membrane"/>
    <property type="evidence" value="ECO:0007669"/>
    <property type="project" value="TreeGrafter"/>
</dbReference>
<reference evidence="7 8" key="1">
    <citation type="submission" date="2014-03" db="EMBL/GenBank/DDBJ databases">
        <title>Genomics of Bifidobacteria.</title>
        <authorList>
            <person name="Ventura M."/>
            <person name="Milani C."/>
            <person name="Lugli G.A."/>
        </authorList>
    </citation>
    <scope>NUCLEOTIDE SEQUENCE [LARGE SCALE GENOMIC DNA]</scope>
    <source>
        <strain evidence="7 8">LMG 10738</strain>
    </source>
</reference>
<keyword evidence="3 6" id="KW-0812">Transmembrane</keyword>
<organism evidence="7 8">
    <name type="scientific">Bifidobacterium cuniculi</name>
    <dbReference type="NCBI Taxonomy" id="1688"/>
    <lineage>
        <taxon>Bacteria</taxon>
        <taxon>Bacillati</taxon>
        <taxon>Actinomycetota</taxon>
        <taxon>Actinomycetes</taxon>
        <taxon>Bifidobacteriales</taxon>
        <taxon>Bifidobacteriaceae</taxon>
        <taxon>Bifidobacterium</taxon>
    </lineage>
</organism>
<accession>A0A087B3N5</accession>
<dbReference type="Pfam" id="PF01027">
    <property type="entry name" value="Bax1-I"/>
    <property type="match status" value="1"/>
</dbReference>
<keyword evidence="8" id="KW-1185">Reference proteome</keyword>